<accession>A0A9W6L371</accession>
<keyword evidence="5" id="KW-1185">Reference proteome</keyword>
<evidence type="ECO:0000256" key="1">
    <source>
        <dbReference type="SAM" id="MobiDB-lite"/>
    </source>
</evidence>
<protein>
    <submittedName>
        <fullName evidence="4">ABC transporter substrate-binding protein</fullName>
    </submittedName>
</protein>
<name>A0A9W6L371_9PSEU</name>
<dbReference type="NCBIfam" id="TIGR00996">
    <property type="entry name" value="Mtu_fam_mce"/>
    <property type="match status" value="1"/>
</dbReference>
<evidence type="ECO:0000313" key="4">
    <source>
        <dbReference type="EMBL" id="GLL11286.1"/>
    </source>
</evidence>
<dbReference type="InterPro" id="IPR024516">
    <property type="entry name" value="Mce_C"/>
</dbReference>
<evidence type="ECO:0000259" key="2">
    <source>
        <dbReference type="Pfam" id="PF02470"/>
    </source>
</evidence>
<comment type="caution">
    <text evidence="4">The sequence shown here is derived from an EMBL/GenBank/DDBJ whole genome shotgun (WGS) entry which is preliminary data.</text>
</comment>
<feature type="domain" description="Mce/MlaD" evidence="2">
    <location>
        <begin position="39"/>
        <end position="114"/>
    </location>
</feature>
<dbReference type="InterPro" id="IPR052336">
    <property type="entry name" value="MlaD_Phospholipid_Transporter"/>
</dbReference>
<dbReference type="Pfam" id="PF11887">
    <property type="entry name" value="Mce4_CUP1"/>
    <property type="match status" value="1"/>
</dbReference>
<feature type="compositionally biased region" description="Polar residues" evidence="1">
    <location>
        <begin position="370"/>
        <end position="384"/>
    </location>
</feature>
<dbReference type="InterPro" id="IPR003399">
    <property type="entry name" value="Mce/MlaD"/>
</dbReference>
<evidence type="ECO:0000313" key="5">
    <source>
        <dbReference type="Proteomes" id="UP001143463"/>
    </source>
</evidence>
<dbReference type="PANTHER" id="PTHR33371:SF16">
    <property type="entry name" value="MCE-FAMILY PROTEIN MCE3F"/>
    <property type="match status" value="1"/>
</dbReference>
<dbReference type="AlphaFoldDB" id="A0A9W6L371"/>
<reference evidence="4" key="2">
    <citation type="submission" date="2023-01" db="EMBL/GenBank/DDBJ databases">
        <authorList>
            <person name="Sun Q."/>
            <person name="Evtushenko L."/>
        </authorList>
    </citation>
    <scope>NUCLEOTIDE SEQUENCE</scope>
    <source>
        <strain evidence="4">VKM Ac-1069</strain>
    </source>
</reference>
<gene>
    <name evidence="4" type="ORF">GCM10017577_24270</name>
</gene>
<dbReference type="EMBL" id="BSFQ01000008">
    <property type="protein sequence ID" value="GLL11286.1"/>
    <property type="molecule type" value="Genomic_DNA"/>
</dbReference>
<organism evidence="4 5">
    <name type="scientific">Pseudonocardia halophobica</name>
    <dbReference type="NCBI Taxonomy" id="29401"/>
    <lineage>
        <taxon>Bacteria</taxon>
        <taxon>Bacillati</taxon>
        <taxon>Actinomycetota</taxon>
        <taxon>Actinomycetes</taxon>
        <taxon>Pseudonocardiales</taxon>
        <taxon>Pseudonocardiaceae</taxon>
        <taxon>Pseudonocardia</taxon>
    </lineage>
</organism>
<dbReference type="GO" id="GO:0005576">
    <property type="term" value="C:extracellular region"/>
    <property type="evidence" value="ECO:0007669"/>
    <property type="project" value="TreeGrafter"/>
</dbReference>
<sequence length="413" mass="43319">MITRTMRWQLLALLLVTLVGVGYTGFRYANFGAIFGATTYPVTMKLADSGGIFTGADVTYRGVSVGRVGPLTLTADGVDAQLDLERGGPEIPADVTAAVRNLSAIGEQYVDLQPASDSGPDLESGSVIPLTRVSTPVQVDQVVSSLDGFVRSVPLESLRTVVDELGKGFANSGVPLQKLLDTTSEFTKAATDALPQTTALLRDGRTVLTTQNEVAGQFADFSSSLKLLAEQLKESDPDLRRLIHTAPEAADQIRGLLRESGAGLSTTVANLLTVARIAEPRQSNLEQLLVTYPGVMANGYTAAPNDGTAHLGLVLNFFDPFPCVYGYQGTPHRPGNDTKDTEVYKKAYCAEPQGSPTSVRGAQNAPPAPHSTTPRAKPGTTGNPSAGLPLPAGSDDPQPLNPLPLGTPAGILA</sequence>
<dbReference type="Pfam" id="PF02470">
    <property type="entry name" value="MlaD"/>
    <property type="match status" value="1"/>
</dbReference>
<evidence type="ECO:0000259" key="3">
    <source>
        <dbReference type="Pfam" id="PF11887"/>
    </source>
</evidence>
<dbReference type="InterPro" id="IPR005693">
    <property type="entry name" value="Mce"/>
</dbReference>
<dbReference type="Proteomes" id="UP001143463">
    <property type="component" value="Unassembled WGS sequence"/>
</dbReference>
<dbReference type="PANTHER" id="PTHR33371">
    <property type="entry name" value="INTERMEMBRANE PHOSPHOLIPID TRANSPORT SYSTEM BINDING PROTEIN MLAD-RELATED"/>
    <property type="match status" value="1"/>
</dbReference>
<feature type="domain" description="Mammalian cell entry C-terminal" evidence="3">
    <location>
        <begin position="120"/>
        <end position="302"/>
    </location>
</feature>
<proteinExistence type="predicted"/>
<feature type="region of interest" description="Disordered" evidence="1">
    <location>
        <begin position="351"/>
        <end position="413"/>
    </location>
</feature>
<reference evidence="4" key="1">
    <citation type="journal article" date="2014" name="Int. J. Syst. Evol. Microbiol.">
        <title>Complete genome sequence of Corynebacterium casei LMG S-19264T (=DSM 44701T), isolated from a smear-ripened cheese.</title>
        <authorList>
            <consortium name="US DOE Joint Genome Institute (JGI-PGF)"/>
            <person name="Walter F."/>
            <person name="Albersmeier A."/>
            <person name="Kalinowski J."/>
            <person name="Ruckert C."/>
        </authorList>
    </citation>
    <scope>NUCLEOTIDE SEQUENCE</scope>
    <source>
        <strain evidence="4">VKM Ac-1069</strain>
    </source>
</reference>